<comment type="caution">
    <text evidence="2">The sequence shown here is derived from an EMBL/GenBank/DDBJ whole genome shotgun (WGS) entry which is preliminary data.</text>
</comment>
<keyword evidence="3" id="KW-1185">Reference proteome</keyword>
<organism evidence="2 3">
    <name type="scientific">Coemansia biformis</name>
    <dbReference type="NCBI Taxonomy" id="1286918"/>
    <lineage>
        <taxon>Eukaryota</taxon>
        <taxon>Fungi</taxon>
        <taxon>Fungi incertae sedis</taxon>
        <taxon>Zoopagomycota</taxon>
        <taxon>Kickxellomycotina</taxon>
        <taxon>Kickxellomycetes</taxon>
        <taxon>Kickxellales</taxon>
        <taxon>Kickxellaceae</taxon>
        <taxon>Coemansia</taxon>
    </lineage>
</organism>
<dbReference type="AlphaFoldDB" id="A0A9W8CUV8"/>
<evidence type="ECO:0000313" key="3">
    <source>
        <dbReference type="Proteomes" id="UP001143981"/>
    </source>
</evidence>
<dbReference type="InterPro" id="IPR040976">
    <property type="entry name" value="Pkinase_fungal"/>
</dbReference>
<dbReference type="InterPro" id="IPR000719">
    <property type="entry name" value="Prot_kinase_dom"/>
</dbReference>
<dbReference type="PANTHER" id="PTHR38248">
    <property type="entry name" value="FUNK1 6"/>
    <property type="match status" value="1"/>
</dbReference>
<dbReference type="PANTHER" id="PTHR38248:SF2">
    <property type="entry name" value="FUNK1 11"/>
    <property type="match status" value="1"/>
</dbReference>
<dbReference type="Gene3D" id="1.10.510.10">
    <property type="entry name" value="Transferase(Phosphotransferase) domain 1"/>
    <property type="match status" value="1"/>
</dbReference>
<dbReference type="GO" id="GO:0004672">
    <property type="term" value="F:protein kinase activity"/>
    <property type="evidence" value="ECO:0007669"/>
    <property type="project" value="InterPro"/>
</dbReference>
<evidence type="ECO:0000259" key="1">
    <source>
        <dbReference type="PROSITE" id="PS50011"/>
    </source>
</evidence>
<accession>A0A9W8CUV8</accession>
<dbReference type="Proteomes" id="UP001143981">
    <property type="component" value="Unassembled WGS sequence"/>
</dbReference>
<gene>
    <name evidence="2" type="ORF">LPJ61_004940</name>
</gene>
<name>A0A9W8CUV8_9FUNG</name>
<sequence>MAAVHMVMEAKRAPADLDISKDDLGQIADNVHAIWEAQPMRAFVPVLLAHGANLDLLVFTRDKWYRAILGPLSYEVQKPRERDVEIIRETMARLWFVSMLLPDRFGHFCDVTEQIGGLLFMREEDSVMATAEVSDGDERSVLLKQRIKRVVRMRGRLVHLLEAQYKGKKAVLKLSWVPVDRLPEGAAYEFLKSKNVGGIPEVFDSGILCKNIFGYWLEYLVLEHCGDPLDKYLFALNAELRCKGSLKDADIQGMIHETVVEIIKQVSSCLVHARDAFILHCDISMGNIAVADGKATIIDWGYAKIFDNSDNMLTTVARQWGFNADEVMEVEAGHDALTGTPLYMSISILYGDGNRNLMDDLESVFY</sequence>
<dbReference type="GO" id="GO:0005524">
    <property type="term" value="F:ATP binding"/>
    <property type="evidence" value="ECO:0007669"/>
    <property type="project" value="InterPro"/>
</dbReference>
<dbReference type="Pfam" id="PF17667">
    <property type="entry name" value="Pkinase_fungal"/>
    <property type="match status" value="2"/>
</dbReference>
<dbReference type="SUPFAM" id="SSF56112">
    <property type="entry name" value="Protein kinase-like (PK-like)"/>
    <property type="match status" value="1"/>
</dbReference>
<evidence type="ECO:0000313" key="2">
    <source>
        <dbReference type="EMBL" id="KAJ1726823.1"/>
    </source>
</evidence>
<protein>
    <recommendedName>
        <fullName evidence="1">Protein kinase domain-containing protein</fullName>
    </recommendedName>
</protein>
<reference evidence="2" key="1">
    <citation type="submission" date="2022-07" db="EMBL/GenBank/DDBJ databases">
        <title>Phylogenomic reconstructions and comparative analyses of Kickxellomycotina fungi.</title>
        <authorList>
            <person name="Reynolds N.K."/>
            <person name="Stajich J.E."/>
            <person name="Barry K."/>
            <person name="Grigoriev I.V."/>
            <person name="Crous P."/>
            <person name="Smith M.E."/>
        </authorList>
    </citation>
    <scope>NUCLEOTIDE SEQUENCE</scope>
    <source>
        <strain evidence="2">BCRC 34381</strain>
    </source>
</reference>
<feature type="domain" description="Protein kinase" evidence="1">
    <location>
        <begin position="127"/>
        <end position="366"/>
    </location>
</feature>
<dbReference type="InterPro" id="IPR011009">
    <property type="entry name" value="Kinase-like_dom_sf"/>
</dbReference>
<feature type="non-terminal residue" evidence="2">
    <location>
        <position position="366"/>
    </location>
</feature>
<dbReference type="EMBL" id="JANBOI010001353">
    <property type="protein sequence ID" value="KAJ1726823.1"/>
    <property type="molecule type" value="Genomic_DNA"/>
</dbReference>
<dbReference type="OrthoDB" id="5592585at2759"/>
<dbReference type="PROSITE" id="PS50011">
    <property type="entry name" value="PROTEIN_KINASE_DOM"/>
    <property type="match status" value="1"/>
</dbReference>
<proteinExistence type="predicted"/>